<organism evidence="1 2">
    <name type="scientific">Rhizophagus irregularis</name>
    <dbReference type="NCBI Taxonomy" id="588596"/>
    <lineage>
        <taxon>Eukaryota</taxon>
        <taxon>Fungi</taxon>
        <taxon>Fungi incertae sedis</taxon>
        <taxon>Mucoromycota</taxon>
        <taxon>Glomeromycotina</taxon>
        <taxon>Glomeromycetes</taxon>
        <taxon>Glomerales</taxon>
        <taxon>Glomeraceae</taxon>
        <taxon>Rhizophagus</taxon>
    </lineage>
</organism>
<dbReference type="VEuPathDB" id="FungiDB:RhiirFUN_012162"/>
<proteinExistence type="predicted"/>
<comment type="caution">
    <text evidence="1">The sequence shown here is derived from an EMBL/GenBank/DDBJ whole genome shotgun (WGS) entry which is preliminary data.</text>
</comment>
<accession>A0A2I1G6Y7</accession>
<name>A0A2I1G6Y7_9GLOM</name>
<evidence type="ECO:0000313" key="1">
    <source>
        <dbReference type="EMBL" id="PKY42398.1"/>
    </source>
</evidence>
<gene>
    <name evidence="1" type="ORF">RhiirA4_505265</name>
</gene>
<keyword evidence="2" id="KW-1185">Reference proteome</keyword>
<dbReference type="VEuPathDB" id="FungiDB:FUN_014981"/>
<dbReference type="AlphaFoldDB" id="A0A2I1G6Y7"/>
<evidence type="ECO:0000313" key="2">
    <source>
        <dbReference type="Proteomes" id="UP000234323"/>
    </source>
</evidence>
<reference evidence="1 2" key="1">
    <citation type="submission" date="2015-10" db="EMBL/GenBank/DDBJ databases">
        <title>Genome analyses suggest a sexual origin of heterokaryosis in a supposedly ancient asexual fungus.</title>
        <authorList>
            <person name="Ropars J."/>
            <person name="Sedzielewska K."/>
            <person name="Noel J."/>
            <person name="Charron P."/>
            <person name="Farinelli L."/>
            <person name="Marton T."/>
            <person name="Kruger M."/>
            <person name="Pelin A."/>
            <person name="Brachmann A."/>
            <person name="Corradi N."/>
        </authorList>
    </citation>
    <scope>NUCLEOTIDE SEQUENCE [LARGE SCALE GENOMIC DNA]</scope>
    <source>
        <strain evidence="1 2">A4</strain>
    </source>
</reference>
<dbReference type="OrthoDB" id="2316569at2759"/>
<sequence length="161" mass="18852">MNMTRYYATVHPEEWVKQVQTICLIKNIRQENDILNSCKLNIELQISIPNEINTLEELVKALKTHSTFEIYKSSCKYILDQMRFQGDDATKFLADFRSLCFKAEITNPQEIKNRLLETYSSNEFFKREFPMKTSGVTSINEIYRLCSEVISESSRVVIDDT</sequence>
<dbReference type="Proteomes" id="UP000234323">
    <property type="component" value="Unassembled WGS sequence"/>
</dbReference>
<dbReference type="VEuPathDB" id="FungiDB:RhiirA1_387766"/>
<dbReference type="EMBL" id="LLXI01000196">
    <property type="protein sequence ID" value="PKY42398.1"/>
    <property type="molecule type" value="Genomic_DNA"/>
</dbReference>
<protein>
    <submittedName>
        <fullName evidence="1">Uncharacterized protein</fullName>
    </submittedName>
</protein>